<dbReference type="PANTHER" id="PTHR12110:SF52">
    <property type="entry name" value="XYLOSE ISOMERASE"/>
    <property type="match status" value="1"/>
</dbReference>
<dbReference type="InterPro" id="IPR013022">
    <property type="entry name" value="Xyl_isomerase-like_TIM-brl"/>
</dbReference>
<dbReference type="AlphaFoldDB" id="A0A517U019"/>
<dbReference type="GO" id="GO:0034015">
    <property type="term" value="F:L-ribulose-5-phosphate 3-epimerase activity"/>
    <property type="evidence" value="ECO:0007669"/>
    <property type="project" value="UniProtKB-EC"/>
</dbReference>
<gene>
    <name evidence="2" type="primary">ulaE_2</name>
    <name evidence="2" type="ORF">I41_31450</name>
</gene>
<dbReference type="InterPro" id="IPR036237">
    <property type="entry name" value="Xyl_isomerase-like_sf"/>
</dbReference>
<dbReference type="Proteomes" id="UP000317909">
    <property type="component" value="Chromosome"/>
</dbReference>
<proteinExistence type="predicted"/>
<keyword evidence="2" id="KW-0413">Isomerase</keyword>
<feature type="domain" description="Xylose isomerase-like TIM barrel" evidence="1">
    <location>
        <begin position="19"/>
        <end position="272"/>
    </location>
</feature>
<dbReference type="Gene3D" id="3.20.20.150">
    <property type="entry name" value="Divalent-metal-dependent TIM barrel enzymes"/>
    <property type="match status" value="1"/>
</dbReference>
<name>A0A517U019_9BACT</name>
<dbReference type="EMBL" id="CP036339">
    <property type="protein sequence ID" value="QDT73953.1"/>
    <property type="molecule type" value="Genomic_DNA"/>
</dbReference>
<dbReference type="PANTHER" id="PTHR12110">
    <property type="entry name" value="HYDROXYPYRUVATE ISOMERASE"/>
    <property type="match status" value="1"/>
</dbReference>
<dbReference type="Pfam" id="PF01261">
    <property type="entry name" value="AP_endonuc_2"/>
    <property type="match status" value="1"/>
</dbReference>
<dbReference type="SUPFAM" id="SSF51658">
    <property type="entry name" value="Xylose isomerase-like"/>
    <property type="match status" value="1"/>
</dbReference>
<dbReference type="InterPro" id="IPR050312">
    <property type="entry name" value="IolE/XylAMocC-like"/>
</dbReference>
<accession>A0A517U019</accession>
<evidence type="ECO:0000259" key="1">
    <source>
        <dbReference type="Pfam" id="PF01261"/>
    </source>
</evidence>
<dbReference type="OrthoDB" id="1900402at2"/>
<dbReference type="RefSeq" id="WP_145433701.1">
    <property type="nucleotide sequence ID" value="NZ_CP036339.1"/>
</dbReference>
<organism evidence="2 3">
    <name type="scientific">Lacipirellula limnantheis</name>
    <dbReference type="NCBI Taxonomy" id="2528024"/>
    <lineage>
        <taxon>Bacteria</taxon>
        <taxon>Pseudomonadati</taxon>
        <taxon>Planctomycetota</taxon>
        <taxon>Planctomycetia</taxon>
        <taxon>Pirellulales</taxon>
        <taxon>Lacipirellulaceae</taxon>
        <taxon>Lacipirellula</taxon>
    </lineage>
</organism>
<protein>
    <submittedName>
        <fullName evidence="2">L-ribulose-5-phosphate 3-epimerase UlaE</fullName>
        <ecNumber evidence="2">5.1.3.22</ecNumber>
    </submittedName>
</protein>
<keyword evidence="3" id="KW-1185">Reference proteome</keyword>
<dbReference type="KEGG" id="llh:I41_31450"/>
<evidence type="ECO:0000313" key="2">
    <source>
        <dbReference type="EMBL" id="QDT73953.1"/>
    </source>
</evidence>
<dbReference type="EC" id="5.1.3.22" evidence="2"/>
<reference evidence="2 3" key="1">
    <citation type="submission" date="2019-02" db="EMBL/GenBank/DDBJ databases">
        <title>Deep-cultivation of Planctomycetes and their phenomic and genomic characterization uncovers novel biology.</title>
        <authorList>
            <person name="Wiegand S."/>
            <person name="Jogler M."/>
            <person name="Boedeker C."/>
            <person name="Pinto D."/>
            <person name="Vollmers J."/>
            <person name="Rivas-Marin E."/>
            <person name="Kohn T."/>
            <person name="Peeters S.H."/>
            <person name="Heuer A."/>
            <person name="Rast P."/>
            <person name="Oberbeckmann S."/>
            <person name="Bunk B."/>
            <person name="Jeske O."/>
            <person name="Meyerdierks A."/>
            <person name="Storesund J.E."/>
            <person name="Kallscheuer N."/>
            <person name="Luecker S."/>
            <person name="Lage O.M."/>
            <person name="Pohl T."/>
            <person name="Merkel B.J."/>
            <person name="Hornburger P."/>
            <person name="Mueller R.-W."/>
            <person name="Bruemmer F."/>
            <person name="Labrenz M."/>
            <person name="Spormann A.M."/>
            <person name="Op den Camp H."/>
            <person name="Overmann J."/>
            <person name="Amann R."/>
            <person name="Jetten M.S.M."/>
            <person name="Mascher T."/>
            <person name="Medema M.H."/>
            <person name="Devos D.P."/>
            <person name="Kaster A.-K."/>
            <person name="Ovreas L."/>
            <person name="Rohde M."/>
            <person name="Galperin M.Y."/>
            <person name="Jogler C."/>
        </authorList>
    </citation>
    <scope>NUCLEOTIDE SEQUENCE [LARGE SCALE GENOMIC DNA]</scope>
    <source>
        <strain evidence="2 3">I41</strain>
    </source>
</reference>
<sequence>MYLGYVTNGWAHHSLSAAIDLLADIGYRGVAITLDHNALNPYGGDLPRELSEIEKLLARHDLRSVVETGARYLLDPAVKHEPTLVSQRQEDRLRRIDFIKRAIDMAATLGSDCVSIWSGAAHHAAGRDAAMADLTSGLQRVVEYADRRDVDLGFEPEPDMLIDTTDRFAELLDRVDSPRLKLTLDVGHLHCLGETPIPAVIRRWDGRIANVHIEDMRRGVHDHLMFGEGEMDFPPIIAALAEAGYDGGVQVELSRHSHDAPRVARRAFDFLSPMMEKR</sequence>
<evidence type="ECO:0000313" key="3">
    <source>
        <dbReference type="Proteomes" id="UP000317909"/>
    </source>
</evidence>